<accession>A0A0D2CAL4</accession>
<dbReference type="Proteomes" id="UP000053328">
    <property type="component" value="Unassembled WGS sequence"/>
</dbReference>
<evidence type="ECO:0000259" key="2">
    <source>
        <dbReference type="Pfam" id="PF17111"/>
    </source>
</evidence>
<dbReference type="InterPro" id="IPR031348">
    <property type="entry name" value="PigL_N"/>
</dbReference>
<organism evidence="3 4">
    <name type="scientific">Exophiala spinifera</name>
    <dbReference type="NCBI Taxonomy" id="91928"/>
    <lineage>
        <taxon>Eukaryota</taxon>
        <taxon>Fungi</taxon>
        <taxon>Dikarya</taxon>
        <taxon>Ascomycota</taxon>
        <taxon>Pezizomycotina</taxon>
        <taxon>Eurotiomycetes</taxon>
        <taxon>Chaetothyriomycetidae</taxon>
        <taxon>Chaetothyriales</taxon>
        <taxon>Herpotrichiellaceae</taxon>
        <taxon>Exophiala</taxon>
    </lineage>
</organism>
<feature type="compositionally biased region" description="Basic residues" evidence="1">
    <location>
        <begin position="320"/>
        <end position="331"/>
    </location>
</feature>
<feature type="region of interest" description="Disordered" evidence="1">
    <location>
        <begin position="211"/>
        <end position="331"/>
    </location>
</feature>
<feature type="region of interest" description="Disordered" evidence="1">
    <location>
        <begin position="148"/>
        <end position="198"/>
    </location>
</feature>
<feature type="domain" description="Azaphilone pigments biosynthesis cluster protein L N-terminal" evidence="2">
    <location>
        <begin position="3"/>
        <end position="139"/>
    </location>
</feature>
<dbReference type="HOGENOM" id="CLU_839468_0_0_1"/>
<evidence type="ECO:0000256" key="1">
    <source>
        <dbReference type="SAM" id="MobiDB-lite"/>
    </source>
</evidence>
<dbReference type="EMBL" id="KN847492">
    <property type="protein sequence ID" value="KIW20609.1"/>
    <property type="molecule type" value="Genomic_DNA"/>
</dbReference>
<feature type="compositionally biased region" description="Polar residues" evidence="1">
    <location>
        <begin position="278"/>
        <end position="301"/>
    </location>
</feature>
<keyword evidence="4" id="KW-1185">Reference proteome</keyword>
<dbReference type="VEuPathDB" id="FungiDB:PV08_01184"/>
<name>A0A0D2CAL4_9EURO</name>
<reference evidence="3 4" key="1">
    <citation type="submission" date="2015-01" db="EMBL/GenBank/DDBJ databases">
        <title>The Genome Sequence of Exophiala spinifera CBS89968.</title>
        <authorList>
            <consortium name="The Broad Institute Genomics Platform"/>
            <person name="Cuomo C."/>
            <person name="de Hoog S."/>
            <person name="Gorbushina A."/>
            <person name="Stielow B."/>
            <person name="Teixiera M."/>
            <person name="Abouelleil A."/>
            <person name="Chapman S.B."/>
            <person name="Priest M."/>
            <person name="Young S.K."/>
            <person name="Wortman J."/>
            <person name="Nusbaum C."/>
            <person name="Birren B."/>
        </authorList>
    </citation>
    <scope>NUCLEOTIDE SEQUENCE [LARGE SCALE GENOMIC DNA]</scope>
    <source>
        <strain evidence="3 4">CBS 89968</strain>
    </source>
</reference>
<evidence type="ECO:0000313" key="3">
    <source>
        <dbReference type="EMBL" id="KIW20609.1"/>
    </source>
</evidence>
<gene>
    <name evidence="3" type="ORF">PV08_01184</name>
</gene>
<proteinExistence type="predicted"/>
<dbReference type="AlphaFoldDB" id="A0A0D2CAL4"/>
<feature type="compositionally biased region" description="Polar residues" evidence="1">
    <location>
        <begin position="222"/>
        <end position="270"/>
    </location>
</feature>
<dbReference type="Pfam" id="PF17111">
    <property type="entry name" value="PigL_N"/>
    <property type="match status" value="1"/>
</dbReference>
<protein>
    <recommendedName>
        <fullName evidence="2">Azaphilone pigments biosynthesis cluster protein L N-terminal domain-containing protein</fullName>
    </recommendedName>
</protein>
<sequence>MPILAEVDRAISAAIEAYQFIQRYRRADKEIQELGSDILALTAVLDSIATVCETTPDSKCLDALRLPLITCSLNIKTLKDRLPDSAKERNGELKSPLPFLSAKFAREGKTGLDSLRRSLLECKAILKLALSNTQLRFQNSLDLNSAEMRQAQDEVRPKLRGLEPRIAARDADSDAQIAGYDGRDEPRPNEDEEAGSGHALKKYRLQLRERPENLNSPGGPVNDQTSNTRQYSGNSQGMLARASTNPQRRQPVSRGYSDSSESVPRTPTRTQHQHSDAETYSGSSRGQPDSSQRGIIDGSSTHYRRLSTEESLANDLRDRRRERHPRYNGYP</sequence>
<dbReference type="RefSeq" id="XP_016240825.1">
    <property type="nucleotide sequence ID" value="XM_016375549.1"/>
</dbReference>
<feature type="compositionally biased region" description="Basic and acidic residues" evidence="1">
    <location>
        <begin position="150"/>
        <end position="172"/>
    </location>
</feature>
<evidence type="ECO:0000313" key="4">
    <source>
        <dbReference type="Proteomes" id="UP000053328"/>
    </source>
</evidence>
<dbReference type="GeneID" id="27328267"/>